<accession>K3WL47</accession>
<keyword evidence="6 8" id="KW-0472">Membrane</keyword>
<dbReference type="GO" id="GO:0005249">
    <property type="term" value="F:voltage-gated potassium channel activity"/>
    <property type="evidence" value="ECO:0007669"/>
    <property type="project" value="TreeGrafter"/>
</dbReference>
<dbReference type="eggNOG" id="KOG0498">
    <property type="taxonomic scope" value="Eukaryota"/>
</dbReference>
<evidence type="ECO:0000256" key="6">
    <source>
        <dbReference type="ARBA" id="ARBA00023136"/>
    </source>
</evidence>
<evidence type="ECO:0000256" key="1">
    <source>
        <dbReference type="ARBA" id="ARBA00004141"/>
    </source>
</evidence>
<name>K3WL47_GLOUD</name>
<evidence type="ECO:0000259" key="9">
    <source>
        <dbReference type="PROSITE" id="PS50042"/>
    </source>
</evidence>
<dbReference type="Proteomes" id="UP000019132">
    <property type="component" value="Unassembled WGS sequence"/>
</dbReference>
<dbReference type="Gene3D" id="2.60.120.10">
    <property type="entry name" value="Jelly Rolls"/>
    <property type="match status" value="1"/>
</dbReference>
<dbReference type="InterPro" id="IPR000595">
    <property type="entry name" value="cNMP-bd_dom"/>
</dbReference>
<dbReference type="SMART" id="SM00100">
    <property type="entry name" value="cNMP"/>
    <property type="match status" value="1"/>
</dbReference>
<evidence type="ECO:0000256" key="4">
    <source>
        <dbReference type="ARBA" id="ARBA00022989"/>
    </source>
</evidence>
<proteinExistence type="predicted"/>
<feature type="transmembrane region" description="Helical" evidence="8">
    <location>
        <begin position="188"/>
        <end position="210"/>
    </location>
</feature>
<protein>
    <recommendedName>
        <fullName evidence="9">Cyclic nucleotide-binding domain-containing protein</fullName>
    </recommendedName>
</protein>
<dbReference type="CDD" id="cd00038">
    <property type="entry name" value="CAP_ED"/>
    <property type="match status" value="1"/>
</dbReference>
<dbReference type="PROSITE" id="PS00888">
    <property type="entry name" value="CNMP_BINDING_1"/>
    <property type="match status" value="1"/>
</dbReference>
<reference evidence="11" key="1">
    <citation type="journal article" date="2010" name="Genome Biol.">
        <title>Genome sequence of the necrotrophic plant pathogen Pythium ultimum reveals original pathogenicity mechanisms and effector repertoire.</title>
        <authorList>
            <person name="Levesque C.A."/>
            <person name="Brouwer H."/>
            <person name="Cano L."/>
            <person name="Hamilton J.P."/>
            <person name="Holt C."/>
            <person name="Huitema E."/>
            <person name="Raffaele S."/>
            <person name="Robideau G.P."/>
            <person name="Thines M."/>
            <person name="Win J."/>
            <person name="Zerillo M.M."/>
            <person name="Beakes G.W."/>
            <person name="Boore J.L."/>
            <person name="Busam D."/>
            <person name="Dumas B."/>
            <person name="Ferriera S."/>
            <person name="Fuerstenberg S.I."/>
            <person name="Gachon C.M."/>
            <person name="Gaulin E."/>
            <person name="Govers F."/>
            <person name="Grenville-Briggs L."/>
            <person name="Horner N."/>
            <person name="Hostetler J."/>
            <person name="Jiang R.H."/>
            <person name="Johnson J."/>
            <person name="Krajaejun T."/>
            <person name="Lin H."/>
            <person name="Meijer H.J."/>
            <person name="Moore B."/>
            <person name="Morris P."/>
            <person name="Phuntmart V."/>
            <person name="Puiu D."/>
            <person name="Shetty J."/>
            <person name="Stajich J.E."/>
            <person name="Tripathy S."/>
            <person name="Wawra S."/>
            <person name="van West P."/>
            <person name="Whitty B.R."/>
            <person name="Coutinho P.M."/>
            <person name="Henrissat B."/>
            <person name="Martin F."/>
            <person name="Thomas P.D."/>
            <person name="Tyler B.M."/>
            <person name="De Vries R.P."/>
            <person name="Kamoun S."/>
            <person name="Yandell M."/>
            <person name="Tisserat N."/>
            <person name="Buell C.R."/>
        </authorList>
    </citation>
    <scope>NUCLEOTIDE SEQUENCE</scope>
    <source>
        <strain evidence="11">DAOM:BR144</strain>
    </source>
</reference>
<dbReference type="AlphaFoldDB" id="K3WL47"/>
<feature type="domain" description="Cyclic nucleotide-binding" evidence="9">
    <location>
        <begin position="486"/>
        <end position="585"/>
    </location>
</feature>
<dbReference type="PROSITE" id="PS50042">
    <property type="entry name" value="CNMP_BINDING_3"/>
    <property type="match status" value="1"/>
</dbReference>
<dbReference type="InterPro" id="IPR014710">
    <property type="entry name" value="RmlC-like_jellyroll"/>
</dbReference>
<sequence length="749" mass="84175">MNELDLDTFYHKRLRRRTQLQQEITTTLISGGLMTSEGILSESASPSVLRGMHITLSPGEEYENYQKVNAAIQKIEALSPFGCTPSQENDDDEEEEEIGIVSPTKLEYVTEETAEDMRRKESIHILNVSPHAAPMTEPTGGLGPPPSSKVATKARLHRLKSVSGHSSVVLYVSHMINPLGRFRLTWDVISIGFIFYNAFALPAMTFNTAVDVDGSIRYNRRLAAINYINSWFVVDVIAALPYGFMFPVDDDSSNSSLYKFLKLLRLIRLLRLFRISRILRRIQNAIFIRSTLSSLLKYCMLVTFVSHWFSCIFHGIATSQGDGPNWVSVQHLDNANATKWDRYVGALYFAVQTLYVVCDVRVARATIGFGDISGANPDERLFSIFAMITGGGIFAYGITNIVELVSSLTIQETRFRQKMDEVNEYMNARELPMKLRMEIREFYHNTRLSRESKLNSEQQILSDLSSKLRSKIALSINDQFLRKFPFFTGSEPNFLMELALNMRMIHFAPLEDVIIEGEIGHEMFFIFRGAVEVQRSGVQIGILGENQYFGEMAILSPDNRRTASVRTLCFCELRMLSRNRFLEALALYPAMQAKMAQVAKGRAMVLGNPNAVPLKDTKEGSSVRSASRVPPEKLLTKEPSIHRLSIGNAATNSFVRIQQAERRLSDPFIPTRATTSSRLNSATRRPSNQNGAGITPVMALLITDIALLLEEATRRQDLLINRVVQLKSDLDKFVPPESSAGTSNMCLAD</sequence>
<dbReference type="PANTHER" id="PTHR10217">
    <property type="entry name" value="VOLTAGE AND LIGAND GATED POTASSIUM CHANNEL"/>
    <property type="match status" value="1"/>
</dbReference>
<dbReference type="InterPro" id="IPR005821">
    <property type="entry name" value="Ion_trans_dom"/>
</dbReference>
<dbReference type="SUPFAM" id="SSF81324">
    <property type="entry name" value="Voltage-gated potassium channels"/>
    <property type="match status" value="1"/>
</dbReference>
<dbReference type="EnsemblProtists" id="PYU1_T005689">
    <property type="protein sequence ID" value="PYU1_T005689"/>
    <property type="gene ID" value="PYU1_G005678"/>
</dbReference>
<feature type="compositionally biased region" description="Polar residues" evidence="7">
    <location>
        <begin position="672"/>
        <end position="690"/>
    </location>
</feature>
<dbReference type="HOGENOM" id="CLU_021451_0_0_1"/>
<evidence type="ECO:0000256" key="7">
    <source>
        <dbReference type="SAM" id="MobiDB-lite"/>
    </source>
</evidence>
<dbReference type="Pfam" id="PF00520">
    <property type="entry name" value="Ion_trans"/>
    <property type="match status" value="1"/>
</dbReference>
<evidence type="ECO:0000256" key="3">
    <source>
        <dbReference type="ARBA" id="ARBA00022692"/>
    </source>
</evidence>
<dbReference type="InParanoid" id="K3WL47"/>
<dbReference type="Gene3D" id="1.10.287.630">
    <property type="entry name" value="Helix hairpin bin"/>
    <property type="match status" value="1"/>
</dbReference>
<dbReference type="GO" id="GO:0042391">
    <property type="term" value="P:regulation of membrane potential"/>
    <property type="evidence" value="ECO:0007669"/>
    <property type="project" value="TreeGrafter"/>
</dbReference>
<keyword evidence="3 8" id="KW-0812">Transmembrane</keyword>
<evidence type="ECO:0000313" key="10">
    <source>
        <dbReference type="EnsemblProtists" id="PYU1_T005689"/>
    </source>
</evidence>
<dbReference type="SUPFAM" id="SSF51206">
    <property type="entry name" value="cAMP-binding domain-like"/>
    <property type="match status" value="1"/>
</dbReference>
<dbReference type="Gene3D" id="1.10.287.70">
    <property type="match status" value="1"/>
</dbReference>
<keyword evidence="5" id="KW-0406">Ion transport</keyword>
<dbReference type="PROSITE" id="PS00889">
    <property type="entry name" value="CNMP_BINDING_2"/>
    <property type="match status" value="1"/>
</dbReference>
<comment type="subcellular location">
    <subcellularLocation>
        <location evidence="1">Membrane</location>
        <topology evidence="1">Multi-pass membrane protein</topology>
    </subcellularLocation>
</comment>
<dbReference type="GO" id="GO:0005886">
    <property type="term" value="C:plasma membrane"/>
    <property type="evidence" value="ECO:0007669"/>
    <property type="project" value="TreeGrafter"/>
</dbReference>
<feature type="region of interest" description="Disordered" evidence="7">
    <location>
        <begin position="671"/>
        <end position="690"/>
    </location>
</feature>
<dbReference type="InterPro" id="IPR050818">
    <property type="entry name" value="KCNH_animal-type"/>
</dbReference>
<evidence type="ECO:0000256" key="2">
    <source>
        <dbReference type="ARBA" id="ARBA00022448"/>
    </source>
</evidence>
<reference evidence="10" key="3">
    <citation type="submission" date="2015-02" db="UniProtKB">
        <authorList>
            <consortium name="EnsemblProtists"/>
        </authorList>
    </citation>
    <scope>IDENTIFICATION</scope>
    <source>
        <strain evidence="10">DAOM BR144</strain>
    </source>
</reference>
<organism evidence="10 11">
    <name type="scientific">Globisporangium ultimum (strain ATCC 200006 / CBS 805.95 / DAOM BR144)</name>
    <name type="common">Pythium ultimum</name>
    <dbReference type="NCBI Taxonomy" id="431595"/>
    <lineage>
        <taxon>Eukaryota</taxon>
        <taxon>Sar</taxon>
        <taxon>Stramenopiles</taxon>
        <taxon>Oomycota</taxon>
        <taxon>Peronosporomycetes</taxon>
        <taxon>Pythiales</taxon>
        <taxon>Pythiaceae</taxon>
        <taxon>Globisporangium</taxon>
    </lineage>
</organism>
<keyword evidence="2" id="KW-0813">Transport</keyword>
<evidence type="ECO:0000256" key="5">
    <source>
        <dbReference type="ARBA" id="ARBA00023065"/>
    </source>
</evidence>
<dbReference type="Pfam" id="PF00027">
    <property type="entry name" value="cNMP_binding"/>
    <property type="match status" value="1"/>
</dbReference>
<evidence type="ECO:0000313" key="11">
    <source>
        <dbReference type="Proteomes" id="UP000019132"/>
    </source>
</evidence>
<dbReference type="VEuPathDB" id="FungiDB:PYU1_G005678"/>
<dbReference type="EMBL" id="GL376573">
    <property type="status" value="NOT_ANNOTATED_CDS"/>
    <property type="molecule type" value="Genomic_DNA"/>
</dbReference>
<evidence type="ECO:0000256" key="8">
    <source>
        <dbReference type="SAM" id="Phobius"/>
    </source>
</evidence>
<dbReference type="InterPro" id="IPR018488">
    <property type="entry name" value="cNMP-bd_CS"/>
</dbReference>
<dbReference type="OMA" id="MELALNM"/>
<keyword evidence="4 8" id="KW-1133">Transmembrane helix</keyword>
<dbReference type="PANTHER" id="PTHR10217:SF435">
    <property type="entry name" value="POTASSIUM VOLTAGE-GATED CHANNEL PROTEIN EAG"/>
    <property type="match status" value="1"/>
</dbReference>
<reference evidence="11" key="2">
    <citation type="submission" date="2010-04" db="EMBL/GenBank/DDBJ databases">
        <authorList>
            <person name="Buell R."/>
            <person name="Hamilton J."/>
            <person name="Hostetler J."/>
        </authorList>
    </citation>
    <scope>NUCLEOTIDE SEQUENCE [LARGE SCALE GENOMIC DNA]</scope>
    <source>
        <strain evidence="11">DAOM:BR144</strain>
    </source>
</reference>
<dbReference type="InterPro" id="IPR018490">
    <property type="entry name" value="cNMP-bd_dom_sf"/>
</dbReference>
<keyword evidence="11" id="KW-1185">Reference proteome</keyword>
<feature type="transmembrane region" description="Helical" evidence="8">
    <location>
        <begin position="222"/>
        <end position="244"/>
    </location>
</feature>